<gene>
    <name evidence="2" type="ORF">AAF712_005421</name>
</gene>
<protein>
    <submittedName>
        <fullName evidence="2">Uncharacterized protein</fullName>
    </submittedName>
</protein>
<feature type="region of interest" description="Disordered" evidence="1">
    <location>
        <begin position="452"/>
        <end position="614"/>
    </location>
</feature>
<evidence type="ECO:0000256" key="1">
    <source>
        <dbReference type="SAM" id="MobiDB-lite"/>
    </source>
</evidence>
<feature type="region of interest" description="Disordered" evidence="1">
    <location>
        <begin position="1"/>
        <end position="109"/>
    </location>
</feature>
<proteinExistence type="predicted"/>
<feature type="compositionally biased region" description="Low complexity" evidence="1">
    <location>
        <begin position="73"/>
        <end position="93"/>
    </location>
</feature>
<reference evidence="2 3" key="1">
    <citation type="submission" date="2024-05" db="EMBL/GenBank/DDBJ databases">
        <title>A draft genome resource for the thread blight pathogen Marasmius tenuissimus strain MS-2.</title>
        <authorList>
            <person name="Yulfo-Soto G.E."/>
            <person name="Baruah I.K."/>
            <person name="Amoako-Attah I."/>
            <person name="Bukari Y."/>
            <person name="Meinhardt L.W."/>
            <person name="Bailey B.A."/>
            <person name="Cohen S.P."/>
        </authorList>
    </citation>
    <scope>NUCLEOTIDE SEQUENCE [LARGE SCALE GENOMIC DNA]</scope>
    <source>
        <strain evidence="2 3">MS-2</strain>
    </source>
</reference>
<feature type="region of interest" description="Disordered" evidence="1">
    <location>
        <begin position="302"/>
        <end position="328"/>
    </location>
</feature>
<evidence type="ECO:0000313" key="2">
    <source>
        <dbReference type="EMBL" id="KAL0067435.1"/>
    </source>
</evidence>
<feature type="compositionally biased region" description="Pro residues" evidence="1">
    <location>
        <begin position="257"/>
        <end position="266"/>
    </location>
</feature>
<name>A0ABR3A1J1_9AGAR</name>
<dbReference type="Proteomes" id="UP001437256">
    <property type="component" value="Unassembled WGS sequence"/>
</dbReference>
<comment type="caution">
    <text evidence="2">The sequence shown here is derived from an EMBL/GenBank/DDBJ whole genome shotgun (WGS) entry which is preliminary data.</text>
</comment>
<feature type="region of interest" description="Disordered" evidence="1">
    <location>
        <begin position="255"/>
        <end position="275"/>
    </location>
</feature>
<sequence length="614" mass="66369">MTMTPSFLKKQQTQKIRRKASSRNVKGIKTSDIRLLRQPKYVDEDDSCSTSTSPSPDFAQLSFQFPYPPLPTPSNHHFSPPTSPFSSPSSTSSGLPITPEASPVLSATTKAKRASVRPLTIIKRNTDQTLSFGNFFSAPLEEESEVEFEDGEVSPLDTEAFVVIPPVRSPSPASLSSSAYSDDDYYTHAIGSLLTLDSSVPQMHPASVGRRQSAFVEPMDKALPSIPENVFSPSRACFPSAQLDPAWGRRSFLIPTRAPPPPPTTPSPVSSALSPRMSVVPLDTVEEDDFDEESLFGYYAAPSSAHSPCVSTTSHSSSSSSEYDEPSELDEFDVQFEVDFDMDSELRFPVSLPGSPADAVEVLEVIEEESETETRDGDDVQPQQSYDNYEYPLENFEYDEEEKHAQYLQAPPLRSKWSSSTLSSVNNLQSPKTPSSSAVTKFRMYLRGSLSSTPLSPTFSPKKEKASMKGKSSKGKRGVVVVGPSGSSASAATSTSVPFSPGAKQTRFMIPSSPTSPSASSAWSFGSPRSPTFSDFGMQSLTAAASASSKSSKPPVPTSPKPAMYTPNNSREKHVRRKPSTSSTSSASTGISSGSSASERLRRKPIPVEMFLRA</sequence>
<feature type="compositionally biased region" description="Polar residues" evidence="1">
    <location>
        <begin position="1"/>
        <end position="14"/>
    </location>
</feature>
<feature type="compositionally biased region" description="Low complexity" evidence="1">
    <location>
        <begin position="511"/>
        <end position="531"/>
    </location>
</feature>
<accession>A0ABR3A1J1</accession>
<feature type="compositionally biased region" description="Low complexity" evidence="1">
    <location>
        <begin position="48"/>
        <end position="57"/>
    </location>
</feature>
<feature type="compositionally biased region" description="Low complexity" evidence="1">
    <location>
        <begin position="543"/>
        <end position="553"/>
    </location>
</feature>
<keyword evidence="3" id="KW-1185">Reference proteome</keyword>
<feature type="compositionally biased region" description="Low complexity" evidence="1">
    <location>
        <begin position="580"/>
        <end position="598"/>
    </location>
</feature>
<organism evidence="2 3">
    <name type="scientific">Marasmius tenuissimus</name>
    <dbReference type="NCBI Taxonomy" id="585030"/>
    <lineage>
        <taxon>Eukaryota</taxon>
        <taxon>Fungi</taxon>
        <taxon>Dikarya</taxon>
        <taxon>Basidiomycota</taxon>
        <taxon>Agaricomycotina</taxon>
        <taxon>Agaricomycetes</taxon>
        <taxon>Agaricomycetidae</taxon>
        <taxon>Agaricales</taxon>
        <taxon>Marasmiineae</taxon>
        <taxon>Marasmiaceae</taxon>
        <taxon>Marasmius</taxon>
    </lineage>
</organism>
<feature type="compositionally biased region" description="Low complexity" evidence="1">
    <location>
        <begin position="311"/>
        <end position="321"/>
    </location>
</feature>
<feature type="compositionally biased region" description="Low complexity" evidence="1">
    <location>
        <begin position="416"/>
        <end position="430"/>
    </location>
</feature>
<feature type="region of interest" description="Disordered" evidence="1">
    <location>
        <begin position="416"/>
        <end position="437"/>
    </location>
</feature>
<feature type="compositionally biased region" description="Low complexity" evidence="1">
    <location>
        <begin position="478"/>
        <end position="501"/>
    </location>
</feature>
<evidence type="ECO:0000313" key="3">
    <source>
        <dbReference type="Proteomes" id="UP001437256"/>
    </source>
</evidence>
<dbReference type="EMBL" id="JBBXMP010000025">
    <property type="protein sequence ID" value="KAL0067435.1"/>
    <property type="molecule type" value="Genomic_DNA"/>
</dbReference>